<feature type="compositionally biased region" description="Low complexity" evidence="1">
    <location>
        <begin position="317"/>
        <end position="349"/>
    </location>
</feature>
<feature type="region of interest" description="Disordered" evidence="1">
    <location>
        <begin position="246"/>
        <end position="282"/>
    </location>
</feature>
<reference evidence="2 3" key="1">
    <citation type="submission" date="2024-02" db="EMBL/GenBank/DDBJ databases">
        <title>High-quality chromosome-scale genome assembly of Pensacola bahiagrass (Paspalum notatum Flugge var. saurae).</title>
        <authorList>
            <person name="Vega J.M."/>
            <person name="Podio M."/>
            <person name="Orjuela J."/>
            <person name="Siena L.A."/>
            <person name="Pessino S.C."/>
            <person name="Combes M.C."/>
            <person name="Mariac C."/>
            <person name="Albertini E."/>
            <person name="Pupilli F."/>
            <person name="Ortiz J.P.A."/>
            <person name="Leblanc O."/>
        </authorList>
    </citation>
    <scope>NUCLEOTIDE SEQUENCE [LARGE SCALE GENOMIC DNA]</scope>
    <source>
        <strain evidence="2">R1</strain>
        <tissue evidence="2">Leaf</tissue>
    </source>
</reference>
<feature type="compositionally biased region" description="Polar residues" evidence="1">
    <location>
        <begin position="246"/>
        <end position="255"/>
    </location>
</feature>
<accession>A0AAQ3UHA4</accession>
<keyword evidence="3" id="KW-1185">Reference proteome</keyword>
<name>A0AAQ3UHA4_PASNO</name>
<protein>
    <submittedName>
        <fullName evidence="2">Uncharacterized protein</fullName>
    </submittedName>
</protein>
<dbReference type="AlphaFoldDB" id="A0AAQ3UHA4"/>
<organism evidence="2 3">
    <name type="scientific">Paspalum notatum var. saurae</name>
    <dbReference type="NCBI Taxonomy" id="547442"/>
    <lineage>
        <taxon>Eukaryota</taxon>
        <taxon>Viridiplantae</taxon>
        <taxon>Streptophyta</taxon>
        <taxon>Embryophyta</taxon>
        <taxon>Tracheophyta</taxon>
        <taxon>Spermatophyta</taxon>
        <taxon>Magnoliopsida</taxon>
        <taxon>Liliopsida</taxon>
        <taxon>Poales</taxon>
        <taxon>Poaceae</taxon>
        <taxon>PACMAD clade</taxon>
        <taxon>Panicoideae</taxon>
        <taxon>Andropogonodae</taxon>
        <taxon>Paspaleae</taxon>
        <taxon>Paspalinae</taxon>
        <taxon>Paspalum</taxon>
    </lineage>
</organism>
<feature type="compositionally biased region" description="Low complexity" evidence="1">
    <location>
        <begin position="199"/>
        <end position="208"/>
    </location>
</feature>
<evidence type="ECO:0000256" key="1">
    <source>
        <dbReference type="SAM" id="MobiDB-lite"/>
    </source>
</evidence>
<evidence type="ECO:0000313" key="2">
    <source>
        <dbReference type="EMBL" id="WVZ92613.1"/>
    </source>
</evidence>
<feature type="compositionally biased region" description="Basic and acidic residues" evidence="1">
    <location>
        <begin position="176"/>
        <end position="186"/>
    </location>
</feature>
<gene>
    <name evidence="2" type="ORF">U9M48_038662</name>
</gene>
<sequence length="431" mass="47334">MEVGRMASSSAVAISPGKKGKSSPGRRQGRTTAPDWELRLHHYLQRKLACRRQPKHLVHAQLLFGHPVRQPPREAMEQVGQAQLYHFEPEVVPGAHPAAGPERQQLEVLPLHVHLAPHEPLRQELLRSFPNRRVPPDRPHIDKHARALGDVVAADGRVLAGDARDEQRHDGVHAHGLLDDGFEGRHGRSFSATHRPRPTTRSSSSVAAAKTPGFLRSSEMAHSTVTDELSVPPAIRSWVKALTPTRPSLTSSRVGSSASCISTSTMSRATKPSPSRRRRSLCSSRTCSMNASSILPSLFIRRTYPCRSSQSSHGIQSPMLSTPLSRRSSSSIHLNSASDDTGPSAASAPAPSPKNRLPSTIRVITFMLSVERWSLLRCTTRPCCCAGEHSAKRPRTSARTSSARMCSNDASRRALNTSVRHIRRAWRQYAP</sequence>
<dbReference type="EMBL" id="CP144753">
    <property type="protein sequence ID" value="WVZ92613.1"/>
    <property type="molecule type" value="Genomic_DNA"/>
</dbReference>
<feature type="region of interest" description="Disordered" evidence="1">
    <location>
        <begin position="1"/>
        <end position="34"/>
    </location>
</feature>
<feature type="region of interest" description="Disordered" evidence="1">
    <location>
        <begin position="308"/>
        <end position="356"/>
    </location>
</feature>
<dbReference type="Proteomes" id="UP001341281">
    <property type="component" value="Chromosome 09"/>
</dbReference>
<feature type="region of interest" description="Disordered" evidence="1">
    <location>
        <begin position="176"/>
        <end position="208"/>
    </location>
</feature>
<proteinExistence type="predicted"/>
<evidence type="ECO:0000313" key="3">
    <source>
        <dbReference type="Proteomes" id="UP001341281"/>
    </source>
</evidence>
<feature type="compositionally biased region" description="Low complexity" evidence="1">
    <location>
        <begin position="256"/>
        <end position="273"/>
    </location>
</feature>